<dbReference type="PANTHER" id="PTHR30476:SF0">
    <property type="entry name" value="UPF0234 PROTEIN YAJQ"/>
    <property type="match status" value="1"/>
</dbReference>
<dbReference type="PANTHER" id="PTHR30476">
    <property type="entry name" value="UPF0234 PROTEIN YAJQ"/>
    <property type="match status" value="1"/>
</dbReference>
<dbReference type="Gene3D" id="3.30.70.860">
    <property type="match status" value="1"/>
</dbReference>
<dbReference type="RefSeq" id="WP_345972779.1">
    <property type="nucleotide sequence ID" value="NZ_CP147920.1"/>
</dbReference>
<dbReference type="Gene3D" id="3.30.70.990">
    <property type="entry name" value="YajQ-like, domain 2"/>
    <property type="match status" value="1"/>
</dbReference>
<protein>
    <recommendedName>
        <fullName evidence="3">Nucleotide-binding protein WCY31_00600</fullName>
    </recommendedName>
</protein>
<proteinExistence type="inferred from homology"/>
<dbReference type="EMBL" id="CP147920">
    <property type="protein sequence ID" value="XAU15216.1"/>
    <property type="molecule type" value="Genomic_DNA"/>
</dbReference>
<evidence type="ECO:0000256" key="2">
    <source>
        <dbReference type="ARBA" id="ARBA00093450"/>
    </source>
</evidence>
<evidence type="ECO:0000256" key="1">
    <source>
        <dbReference type="ARBA" id="ARBA00022741"/>
    </source>
</evidence>
<dbReference type="InterPro" id="IPR035571">
    <property type="entry name" value="UPF0234-like_C"/>
</dbReference>
<accession>A0ABZ3HC41</accession>
<dbReference type="Proteomes" id="UP001447842">
    <property type="component" value="Chromosome"/>
</dbReference>
<keyword evidence="1 3" id="KW-0547">Nucleotide-binding</keyword>
<comment type="function">
    <text evidence="3">Nucleotide-binding protein.</text>
</comment>
<dbReference type="NCBIfam" id="NF003819">
    <property type="entry name" value="PRK05412.1"/>
    <property type="match status" value="1"/>
</dbReference>
<evidence type="ECO:0000313" key="4">
    <source>
        <dbReference type="EMBL" id="XAU15216.1"/>
    </source>
</evidence>
<dbReference type="CDD" id="cd11740">
    <property type="entry name" value="YajQ_like"/>
    <property type="match status" value="1"/>
</dbReference>
<evidence type="ECO:0000256" key="3">
    <source>
        <dbReference type="HAMAP-Rule" id="MF_00632"/>
    </source>
</evidence>
<organism evidence="4 5">
    <name type="scientific">Sulfurimonas diazotrophicus</name>
    <dbReference type="NCBI Taxonomy" id="3131939"/>
    <lineage>
        <taxon>Bacteria</taxon>
        <taxon>Pseudomonadati</taxon>
        <taxon>Campylobacterota</taxon>
        <taxon>Epsilonproteobacteria</taxon>
        <taxon>Campylobacterales</taxon>
        <taxon>Sulfurimonadaceae</taxon>
        <taxon>Sulfurimonas</taxon>
    </lineage>
</organism>
<keyword evidence="5" id="KW-1185">Reference proteome</keyword>
<dbReference type="Pfam" id="PF04461">
    <property type="entry name" value="YajQ"/>
    <property type="match status" value="1"/>
</dbReference>
<dbReference type="SUPFAM" id="SSF89963">
    <property type="entry name" value="YajQ-like"/>
    <property type="match status" value="2"/>
</dbReference>
<dbReference type="InterPro" id="IPR035570">
    <property type="entry name" value="UPF0234_N"/>
</dbReference>
<sequence>MAAKEHSFDISAKIDMQAFKDAIVQAEREVATRYDFKGLTADIDYSEKAKTLTLVSASDNKLEALEDIVIGKLLKRGLTSNVLDKQGVEDSSGGNRKTVFKVVDYIEAKEAKKIAAEIKNLKLKVTAQIEGDHIRVKGKQLDDLQKVIRAIRGMEWDAPLVFENMR</sequence>
<name>A0ABZ3HC41_9BACT</name>
<dbReference type="InterPro" id="IPR007551">
    <property type="entry name" value="YajQ/Smlt4090-like"/>
</dbReference>
<comment type="similarity">
    <text evidence="2 3">Belongs to the YajQ family.</text>
</comment>
<reference evidence="4 5" key="1">
    <citation type="submission" date="2024-03" db="EMBL/GenBank/DDBJ databases">
        <title>Sulfurimonas sp. HSL3-1.</title>
        <authorList>
            <person name="Wang S."/>
        </authorList>
    </citation>
    <scope>NUCLEOTIDE SEQUENCE [LARGE SCALE GENOMIC DNA]</scope>
    <source>
        <strain evidence="4 5">HSL3-1</strain>
    </source>
</reference>
<gene>
    <name evidence="4" type="ORF">WCY31_00600</name>
</gene>
<dbReference type="HAMAP" id="MF_00632">
    <property type="entry name" value="UPF0234"/>
    <property type="match status" value="1"/>
</dbReference>
<dbReference type="InterPro" id="IPR036183">
    <property type="entry name" value="YajQ-like_sf"/>
</dbReference>
<evidence type="ECO:0000313" key="5">
    <source>
        <dbReference type="Proteomes" id="UP001447842"/>
    </source>
</evidence>